<dbReference type="GeneID" id="18823550"/>
<evidence type="ECO:0000256" key="1">
    <source>
        <dbReference type="SAM" id="MobiDB-lite"/>
    </source>
</evidence>
<dbReference type="InParanoid" id="K5X2Q3"/>
<keyword evidence="3" id="KW-1185">Reference proteome</keyword>
<reference evidence="3" key="1">
    <citation type="journal article" date="2012" name="Proc. Natl. Acad. Sci. U.S.A.">
        <title>Genome sequence of the button mushroom Agaricus bisporus reveals mechanisms governing adaptation to a humic-rich ecological niche.</title>
        <authorList>
            <person name="Morin E."/>
            <person name="Kohler A."/>
            <person name="Baker A.R."/>
            <person name="Foulongne-Oriol M."/>
            <person name="Lombard V."/>
            <person name="Nagy L.G."/>
            <person name="Ohm R.A."/>
            <person name="Patyshakuliyeva A."/>
            <person name="Brun A."/>
            <person name="Aerts A.L."/>
            <person name="Bailey A.M."/>
            <person name="Billette C."/>
            <person name="Coutinho P.M."/>
            <person name="Deakin G."/>
            <person name="Doddapaneni H."/>
            <person name="Floudas D."/>
            <person name="Grimwood J."/>
            <person name="Hilden K."/>
            <person name="Kuees U."/>
            <person name="LaButti K.M."/>
            <person name="Lapidus A."/>
            <person name="Lindquist E.A."/>
            <person name="Lucas S.M."/>
            <person name="Murat C."/>
            <person name="Riley R.W."/>
            <person name="Salamov A.A."/>
            <person name="Schmutz J."/>
            <person name="Subramanian V."/>
            <person name="Woesten H.A.B."/>
            <person name="Xu J."/>
            <person name="Eastwood D.C."/>
            <person name="Foster G.D."/>
            <person name="Sonnenberg A.S."/>
            <person name="Cullen D."/>
            <person name="de Vries R.P."/>
            <person name="Lundell T."/>
            <person name="Hibbett D.S."/>
            <person name="Henrissat B."/>
            <person name="Burton K.S."/>
            <person name="Kerrigan R.W."/>
            <person name="Challen M.P."/>
            <person name="Grigoriev I.V."/>
            <person name="Martin F."/>
        </authorList>
    </citation>
    <scope>NUCLEOTIDE SEQUENCE [LARGE SCALE GENOMIC DNA]</scope>
    <source>
        <strain evidence="3">JB137-S8 / ATCC MYA-4627 / FGSC 10392</strain>
    </source>
</reference>
<dbReference type="RefSeq" id="XP_007327810.1">
    <property type="nucleotide sequence ID" value="XM_007327748.1"/>
</dbReference>
<dbReference type="EMBL" id="JH971387">
    <property type="protein sequence ID" value="EKM82071.1"/>
    <property type="molecule type" value="Genomic_DNA"/>
</dbReference>
<evidence type="ECO:0000313" key="3">
    <source>
        <dbReference type="Proteomes" id="UP000008493"/>
    </source>
</evidence>
<dbReference type="HOGENOM" id="CLU_1895557_0_0_1"/>
<dbReference type="KEGG" id="abp:AGABI1DRAFT112213"/>
<accession>K5X2Q3</accession>
<proteinExistence type="predicted"/>
<evidence type="ECO:0000313" key="2">
    <source>
        <dbReference type="EMBL" id="EKM82071.1"/>
    </source>
</evidence>
<protein>
    <submittedName>
        <fullName evidence="2">Uncharacterized protein</fullName>
    </submittedName>
</protein>
<gene>
    <name evidence="2" type="ORF">AGABI1DRAFT_112213</name>
</gene>
<dbReference type="Proteomes" id="UP000008493">
    <property type="component" value="Unassembled WGS sequence"/>
</dbReference>
<sequence>MSIISPMSRDNPPDASERRKSPKKVPLWRTLFQRQDKRNLVRSPNALPAITGPEAASGTSPNSSPELQTNVTNQVNGTEGLAASGITEDPDVTPSNDPVPKIPFWRKIFRRTSGNNSTLDDGHHGQTRSKRWCF</sequence>
<feature type="compositionally biased region" description="Polar residues" evidence="1">
    <location>
        <begin position="57"/>
        <end position="77"/>
    </location>
</feature>
<feature type="region of interest" description="Disordered" evidence="1">
    <location>
        <begin position="1"/>
        <end position="134"/>
    </location>
</feature>
<feature type="compositionally biased region" description="Basic residues" evidence="1">
    <location>
        <begin position="125"/>
        <end position="134"/>
    </location>
</feature>
<name>K5X2Q3_AGABU</name>
<organism evidence="2 3">
    <name type="scientific">Agaricus bisporus var. burnettii (strain JB137-S8 / ATCC MYA-4627 / FGSC 10392)</name>
    <name type="common">White button mushroom</name>
    <dbReference type="NCBI Taxonomy" id="597362"/>
    <lineage>
        <taxon>Eukaryota</taxon>
        <taxon>Fungi</taxon>
        <taxon>Dikarya</taxon>
        <taxon>Basidiomycota</taxon>
        <taxon>Agaricomycotina</taxon>
        <taxon>Agaricomycetes</taxon>
        <taxon>Agaricomycetidae</taxon>
        <taxon>Agaricales</taxon>
        <taxon>Agaricineae</taxon>
        <taxon>Agaricaceae</taxon>
        <taxon>Agaricus</taxon>
    </lineage>
</organism>
<dbReference type="AlphaFoldDB" id="K5X2Q3"/>